<comment type="caution">
    <text evidence="4">The sequence shown here is derived from an EMBL/GenBank/DDBJ whole genome shotgun (WGS) entry which is preliminary data.</text>
</comment>
<dbReference type="PANTHER" id="PTHR30437:SF5">
    <property type="entry name" value="REGULATOR OF NUCLEOSIDE DIPHOSPHATE KINASE"/>
    <property type="match status" value="1"/>
</dbReference>
<proteinExistence type="predicted"/>
<dbReference type="Proteomes" id="UP001301140">
    <property type="component" value="Unassembled WGS sequence"/>
</dbReference>
<keyword evidence="5" id="KW-1185">Reference proteome</keyword>
<dbReference type="InterPro" id="IPR001437">
    <property type="entry name" value="Tscrpt_elong_fac_GreA/B_C"/>
</dbReference>
<dbReference type="AlphaFoldDB" id="A0AAP3V1K0"/>
<dbReference type="Pfam" id="PF14760">
    <property type="entry name" value="Rnk_N"/>
    <property type="match status" value="1"/>
</dbReference>
<dbReference type="SUPFAM" id="SSF54534">
    <property type="entry name" value="FKBP-like"/>
    <property type="match status" value="1"/>
</dbReference>
<dbReference type="Pfam" id="PF01272">
    <property type="entry name" value="GreA_GreB"/>
    <property type="match status" value="1"/>
</dbReference>
<sequence>MSGTEISRKPGKAGKRADKPALIIDEAYHDSLQGLAAGAARQAPDLADRLLEEIERADVRPSAQVPPNVVNIGSSVSFRDEHTGQTRTVTLVFPASADISQGRISLLTPIGVALIGLSEGQQFDWTTRDGETRQLTVLKVEQPARGEAGPAAQA</sequence>
<evidence type="ECO:0000259" key="3">
    <source>
        <dbReference type="Pfam" id="PF14760"/>
    </source>
</evidence>
<organism evidence="4 5">
    <name type="scientific">Marinimicrococcus flavescens</name>
    <dbReference type="NCBI Taxonomy" id="3031815"/>
    <lineage>
        <taxon>Bacteria</taxon>
        <taxon>Pseudomonadati</taxon>
        <taxon>Pseudomonadota</taxon>
        <taxon>Alphaproteobacteria</taxon>
        <taxon>Geminicoccales</taxon>
        <taxon>Geminicoccaceae</taxon>
        <taxon>Marinimicrococcus</taxon>
    </lineage>
</organism>
<dbReference type="Gene3D" id="3.10.50.30">
    <property type="entry name" value="Transcription elongation factor, GreA/GreB, C-terminal domain"/>
    <property type="match status" value="1"/>
</dbReference>
<evidence type="ECO:0000313" key="4">
    <source>
        <dbReference type="EMBL" id="MDF1586145.1"/>
    </source>
</evidence>
<dbReference type="GO" id="GO:0006354">
    <property type="term" value="P:DNA-templated transcription elongation"/>
    <property type="evidence" value="ECO:0007669"/>
    <property type="project" value="TreeGrafter"/>
</dbReference>
<dbReference type="PANTHER" id="PTHR30437">
    <property type="entry name" value="TRANSCRIPTION ELONGATION FACTOR GREA"/>
    <property type="match status" value="1"/>
</dbReference>
<name>A0AAP3V1K0_9PROT</name>
<dbReference type="EMBL" id="JARGEQ010000073">
    <property type="protein sequence ID" value="MDF1586145.1"/>
    <property type="molecule type" value="Genomic_DNA"/>
</dbReference>
<dbReference type="InterPro" id="IPR036953">
    <property type="entry name" value="GreA/GreB_C_sf"/>
</dbReference>
<evidence type="ECO:0000313" key="5">
    <source>
        <dbReference type="Proteomes" id="UP001301140"/>
    </source>
</evidence>
<dbReference type="GO" id="GO:0016301">
    <property type="term" value="F:kinase activity"/>
    <property type="evidence" value="ECO:0007669"/>
    <property type="project" value="UniProtKB-KW"/>
</dbReference>
<dbReference type="GO" id="GO:0070063">
    <property type="term" value="F:RNA polymerase binding"/>
    <property type="evidence" value="ECO:0007669"/>
    <property type="project" value="InterPro"/>
</dbReference>
<dbReference type="InterPro" id="IPR029462">
    <property type="entry name" value="Rnk_N"/>
</dbReference>
<evidence type="ECO:0000256" key="1">
    <source>
        <dbReference type="SAM" id="MobiDB-lite"/>
    </source>
</evidence>
<evidence type="ECO:0000259" key="2">
    <source>
        <dbReference type="Pfam" id="PF01272"/>
    </source>
</evidence>
<protein>
    <submittedName>
        <fullName evidence="4">Nucleoside diphosphate kinase regulator</fullName>
    </submittedName>
</protein>
<feature type="domain" description="Transcription elongation factor GreA/GreB C-terminal" evidence="2">
    <location>
        <begin position="67"/>
        <end position="142"/>
    </location>
</feature>
<feature type="region of interest" description="Disordered" evidence="1">
    <location>
        <begin position="1"/>
        <end position="20"/>
    </location>
</feature>
<feature type="domain" description="Regulator of nucleoside diphosphate kinase N-terminal" evidence="3">
    <location>
        <begin position="20"/>
        <end position="59"/>
    </location>
</feature>
<gene>
    <name evidence="4" type="primary">rnk</name>
    <name evidence="4" type="ORF">PZ740_07085</name>
</gene>
<dbReference type="NCBIfam" id="NF004396">
    <property type="entry name" value="PRK05753.1"/>
    <property type="match status" value="1"/>
</dbReference>
<keyword evidence="4" id="KW-0418">Kinase</keyword>
<dbReference type="InterPro" id="IPR023459">
    <property type="entry name" value="Tscrpt_elong_fac_GreA/B_fam"/>
</dbReference>
<dbReference type="GO" id="GO:0032784">
    <property type="term" value="P:regulation of DNA-templated transcription elongation"/>
    <property type="evidence" value="ECO:0007669"/>
    <property type="project" value="InterPro"/>
</dbReference>
<reference evidence="4 5" key="1">
    <citation type="submission" date="2023-03" db="EMBL/GenBank/DDBJ databases">
        <title>YIM 152171 draft genome.</title>
        <authorList>
            <person name="Yang Z."/>
        </authorList>
    </citation>
    <scope>NUCLEOTIDE SEQUENCE [LARGE SCALE GENOMIC DNA]</scope>
    <source>
        <strain evidence="4 5">YIM 152171</strain>
    </source>
</reference>
<keyword evidence="4" id="KW-0808">Transferase</keyword>
<dbReference type="GO" id="GO:0003677">
    <property type="term" value="F:DNA binding"/>
    <property type="evidence" value="ECO:0007669"/>
    <property type="project" value="InterPro"/>
</dbReference>
<accession>A0AAP3V1K0</accession>
<dbReference type="RefSeq" id="WP_327788561.1">
    <property type="nucleotide sequence ID" value="NZ_JARGEQ010000073.1"/>
</dbReference>